<sequence length="535" mass="61617">THVNKNGLKIPVEISSHVFELRKEAVTLSIVRDITERKKNEEKLKESEKKLSKLNLELEQIIEERTKELKESEEKYKNLSNELEIILDLIPGLFFCKDRNDIVTRVNQNFAEFLGMKKEDIIGKTSFDLFPEEQARKFREDDLEVINSGIPKLNIEESADNPSGKTWVITSKVPQFNEEGKTIGVIGLAIDITERKEKEKEIIALVQFPSEDPYPILRVSRNRVMYINNAGQKLLNVVNSDQIPEIFQENVKNSFENIKISESEFEFDNRVYSFTIIPIEDADYVNIYGMDITERKHIEENLKEVNKLKSEFLRRASHELKTPLISIKGFSDLILTLYREELNPDILSKLGEINDGCERLQNIINDLIHTSTLESPNLKPKVQKENLSFLIKFCVHELQSLAERRKQSIKLDIHPQLYTNIEKEEIHDVLSNLLSNAIKYTPPKGCIDIKTETLEDSIVVSIKDNGIGFTKKEKNRIFQQFGKIERYGQGFDLGIDGNGLGLYISKKIVESHGGKIWMESEGKHKGSTFYFSLPK</sequence>
<dbReference type="Gene3D" id="3.30.450.20">
    <property type="entry name" value="PAS domain"/>
    <property type="match status" value="2"/>
</dbReference>
<reference evidence="17" key="1">
    <citation type="journal article" date="2015" name="Nature">
        <title>Complex archaea that bridge the gap between prokaryotes and eukaryotes.</title>
        <authorList>
            <person name="Spang A."/>
            <person name="Saw J.H."/>
            <person name="Jorgensen S.L."/>
            <person name="Zaremba-Niedzwiedzka K."/>
            <person name="Martijn J."/>
            <person name="Lind A.E."/>
            <person name="van Eijk R."/>
            <person name="Schleper C."/>
            <person name="Guy L."/>
            <person name="Ettema T.J."/>
        </authorList>
    </citation>
    <scope>NUCLEOTIDE SEQUENCE</scope>
</reference>
<keyword evidence="12" id="KW-0472">Membrane</keyword>
<keyword evidence="11" id="KW-0902">Two-component regulatory system</keyword>
<dbReference type="GO" id="GO:0000156">
    <property type="term" value="F:phosphorelay response regulator activity"/>
    <property type="evidence" value="ECO:0007669"/>
    <property type="project" value="TreeGrafter"/>
</dbReference>
<dbReference type="SUPFAM" id="SSF55874">
    <property type="entry name" value="ATPase domain of HSP90 chaperone/DNA topoisomerase II/histidine kinase"/>
    <property type="match status" value="1"/>
</dbReference>
<dbReference type="InterPro" id="IPR013656">
    <property type="entry name" value="PAS_4"/>
</dbReference>
<dbReference type="Gene3D" id="3.30.565.10">
    <property type="entry name" value="Histidine kinase-like ATPase, C-terminal domain"/>
    <property type="match status" value="1"/>
</dbReference>
<dbReference type="PROSITE" id="PS50112">
    <property type="entry name" value="PAS"/>
    <property type="match status" value="1"/>
</dbReference>
<name>A0A0F9U7P6_9ZZZZ</name>
<dbReference type="InterPro" id="IPR003594">
    <property type="entry name" value="HATPase_dom"/>
</dbReference>
<dbReference type="SUPFAM" id="SSF55785">
    <property type="entry name" value="PYP-like sensor domain (PAS domain)"/>
    <property type="match status" value="2"/>
</dbReference>
<accession>A0A0F9U7P6</accession>
<dbReference type="GO" id="GO:0030295">
    <property type="term" value="F:protein kinase activator activity"/>
    <property type="evidence" value="ECO:0007669"/>
    <property type="project" value="TreeGrafter"/>
</dbReference>
<dbReference type="AlphaFoldDB" id="A0A0F9U7P6"/>
<dbReference type="CDD" id="cd00082">
    <property type="entry name" value="HisKA"/>
    <property type="match status" value="1"/>
</dbReference>
<dbReference type="PRINTS" id="PR00344">
    <property type="entry name" value="BCTRLSENSOR"/>
</dbReference>
<evidence type="ECO:0000313" key="17">
    <source>
        <dbReference type="EMBL" id="KKN49683.1"/>
    </source>
</evidence>
<keyword evidence="9" id="KW-0067">ATP-binding</keyword>
<evidence type="ECO:0000256" key="9">
    <source>
        <dbReference type="ARBA" id="ARBA00022840"/>
    </source>
</evidence>
<protein>
    <recommendedName>
        <fullName evidence="3">histidine kinase</fullName>
        <ecNumber evidence="3">2.7.13.3</ecNumber>
    </recommendedName>
</protein>
<evidence type="ECO:0000256" key="10">
    <source>
        <dbReference type="ARBA" id="ARBA00022989"/>
    </source>
</evidence>
<evidence type="ECO:0000259" key="14">
    <source>
        <dbReference type="PROSITE" id="PS50109"/>
    </source>
</evidence>
<dbReference type="GO" id="GO:0005524">
    <property type="term" value="F:ATP binding"/>
    <property type="evidence" value="ECO:0007669"/>
    <property type="project" value="UniProtKB-KW"/>
</dbReference>
<dbReference type="SMART" id="SM00387">
    <property type="entry name" value="HATPase_c"/>
    <property type="match status" value="1"/>
</dbReference>
<feature type="domain" description="Histidine kinase" evidence="14">
    <location>
        <begin position="315"/>
        <end position="535"/>
    </location>
</feature>
<organism evidence="17">
    <name type="scientific">marine sediment metagenome</name>
    <dbReference type="NCBI Taxonomy" id="412755"/>
    <lineage>
        <taxon>unclassified sequences</taxon>
        <taxon>metagenomes</taxon>
        <taxon>ecological metagenomes</taxon>
    </lineage>
</organism>
<dbReference type="GO" id="GO:0000155">
    <property type="term" value="F:phosphorelay sensor kinase activity"/>
    <property type="evidence" value="ECO:0007669"/>
    <property type="project" value="InterPro"/>
</dbReference>
<dbReference type="GO" id="GO:0007234">
    <property type="term" value="P:osmosensory signaling via phosphorelay pathway"/>
    <property type="evidence" value="ECO:0007669"/>
    <property type="project" value="TreeGrafter"/>
</dbReference>
<dbReference type="PANTHER" id="PTHR42878:SF7">
    <property type="entry name" value="SENSOR HISTIDINE KINASE GLRK"/>
    <property type="match status" value="1"/>
</dbReference>
<dbReference type="FunFam" id="3.30.565.10:FF:000006">
    <property type="entry name" value="Sensor histidine kinase WalK"/>
    <property type="match status" value="1"/>
</dbReference>
<evidence type="ECO:0000256" key="7">
    <source>
        <dbReference type="ARBA" id="ARBA00022741"/>
    </source>
</evidence>
<evidence type="ECO:0000256" key="3">
    <source>
        <dbReference type="ARBA" id="ARBA00012438"/>
    </source>
</evidence>
<comment type="caution">
    <text evidence="17">The sequence shown here is derived from an EMBL/GenBank/DDBJ whole genome shotgun (WGS) entry which is preliminary data.</text>
</comment>
<dbReference type="InterPro" id="IPR050351">
    <property type="entry name" value="BphY/WalK/GraS-like"/>
</dbReference>
<dbReference type="SMART" id="SM00091">
    <property type="entry name" value="PAS"/>
    <property type="match status" value="1"/>
</dbReference>
<evidence type="ECO:0000256" key="11">
    <source>
        <dbReference type="ARBA" id="ARBA00023012"/>
    </source>
</evidence>
<dbReference type="PROSITE" id="PS50109">
    <property type="entry name" value="HIS_KIN"/>
    <property type="match status" value="1"/>
</dbReference>
<keyword evidence="7" id="KW-0547">Nucleotide-binding</keyword>
<evidence type="ECO:0000256" key="12">
    <source>
        <dbReference type="ARBA" id="ARBA00023136"/>
    </source>
</evidence>
<evidence type="ECO:0000256" key="1">
    <source>
        <dbReference type="ARBA" id="ARBA00000085"/>
    </source>
</evidence>
<dbReference type="Pfam" id="PF08448">
    <property type="entry name" value="PAS_4"/>
    <property type="match status" value="1"/>
</dbReference>
<dbReference type="PANTHER" id="PTHR42878">
    <property type="entry name" value="TWO-COMPONENT HISTIDINE KINASE"/>
    <property type="match status" value="1"/>
</dbReference>
<proteinExistence type="predicted"/>
<evidence type="ECO:0000259" key="16">
    <source>
        <dbReference type="PROSITE" id="PS50113"/>
    </source>
</evidence>
<dbReference type="Pfam" id="PF13426">
    <property type="entry name" value="PAS_9"/>
    <property type="match status" value="1"/>
</dbReference>
<keyword evidence="10" id="KW-1133">Transmembrane helix</keyword>
<keyword evidence="5" id="KW-0808">Transferase</keyword>
<dbReference type="Pfam" id="PF00512">
    <property type="entry name" value="HisKA"/>
    <property type="match status" value="1"/>
</dbReference>
<evidence type="ECO:0000256" key="6">
    <source>
        <dbReference type="ARBA" id="ARBA00022692"/>
    </source>
</evidence>
<keyword evidence="13" id="KW-0175">Coiled coil</keyword>
<keyword evidence="4" id="KW-0597">Phosphoprotein</keyword>
<feature type="domain" description="PAS" evidence="15">
    <location>
        <begin position="79"/>
        <end position="149"/>
    </location>
</feature>
<feature type="non-terminal residue" evidence="17">
    <location>
        <position position="1"/>
    </location>
</feature>
<feature type="domain" description="PAC" evidence="16">
    <location>
        <begin position="1"/>
        <end position="46"/>
    </location>
</feature>
<evidence type="ECO:0000256" key="5">
    <source>
        <dbReference type="ARBA" id="ARBA00022679"/>
    </source>
</evidence>
<dbReference type="NCBIfam" id="TIGR00229">
    <property type="entry name" value="sensory_box"/>
    <property type="match status" value="1"/>
</dbReference>
<dbReference type="Gene3D" id="1.10.287.130">
    <property type="match status" value="1"/>
</dbReference>
<dbReference type="InterPro" id="IPR005467">
    <property type="entry name" value="His_kinase_dom"/>
</dbReference>
<dbReference type="InterPro" id="IPR036097">
    <property type="entry name" value="HisK_dim/P_sf"/>
</dbReference>
<evidence type="ECO:0000256" key="4">
    <source>
        <dbReference type="ARBA" id="ARBA00022553"/>
    </source>
</evidence>
<evidence type="ECO:0000256" key="8">
    <source>
        <dbReference type="ARBA" id="ARBA00022777"/>
    </source>
</evidence>
<comment type="catalytic activity">
    <reaction evidence="1">
        <text>ATP + protein L-histidine = ADP + protein N-phospho-L-histidine.</text>
        <dbReference type="EC" id="2.7.13.3"/>
    </reaction>
</comment>
<dbReference type="InterPro" id="IPR036890">
    <property type="entry name" value="HATPase_C_sf"/>
</dbReference>
<evidence type="ECO:0000256" key="13">
    <source>
        <dbReference type="SAM" id="Coils"/>
    </source>
</evidence>
<comment type="subcellular location">
    <subcellularLocation>
        <location evidence="2">Membrane</location>
        <topology evidence="2">Multi-pass membrane protein</topology>
    </subcellularLocation>
</comment>
<dbReference type="PROSITE" id="PS50113">
    <property type="entry name" value="PAC"/>
    <property type="match status" value="2"/>
</dbReference>
<dbReference type="EC" id="2.7.13.3" evidence="3"/>
<dbReference type="SMART" id="SM00388">
    <property type="entry name" value="HisKA"/>
    <property type="match status" value="1"/>
</dbReference>
<keyword evidence="8" id="KW-0418">Kinase</keyword>
<dbReference type="GO" id="GO:0016020">
    <property type="term" value="C:membrane"/>
    <property type="evidence" value="ECO:0007669"/>
    <property type="project" value="UniProtKB-SubCell"/>
</dbReference>
<dbReference type="EMBL" id="LAZR01001156">
    <property type="protein sequence ID" value="KKN49683.1"/>
    <property type="molecule type" value="Genomic_DNA"/>
</dbReference>
<dbReference type="InterPro" id="IPR003661">
    <property type="entry name" value="HisK_dim/P_dom"/>
</dbReference>
<feature type="domain" description="PAC" evidence="16">
    <location>
        <begin position="153"/>
        <end position="204"/>
    </location>
</feature>
<dbReference type="InterPro" id="IPR000700">
    <property type="entry name" value="PAS-assoc_C"/>
</dbReference>
<evidence type="ECO:0000259" key="15">
    <source>
        <dbReference type="PROSITE" id="PS50112"/>
    </source>
</evidence>
<feature type="coiled-coil region" evidence="13">
    <location>
        <begin position="37"/>
        <end position="89"/>
    </location>
</feature>
<dbReference type="SUPFAM" id="SSF47384">
    <property type="entry name" value="Homodimeric domain of signal transducing histidine kinase"/>
    <property type="match status" value="1"/>
</dbReference>
<dbReference type="InterPro" id="IPR004358">
    <property type="entry name" value="Sig_transdc_His_kin-like_C"/>
</dbReference>
<gene>
    <name evidence="17" type="ORF">LCGC14_0640520</name>
</gene>
<evidence type="ECO:0000256" key="2">
    <source>
        <dbReference type="ARBA" id="ARBA00004141"/>
    </source>
</evidence>
<dbReference type="Pfam" id="PF02518">
    <property type="entry name" value="HATPase_c"/>
    <property type="match status" value="1"/>
</dbReference>
<keyword evidence="6" id="KW-0812">Transmembrane</keyword>
<dbReference type="InterPro" id="IPR000014">
    <property type="entry name" value="PAS"/>
</dbReference>
<dbReference type="InterPro" id="IPR035965">
    <property type="entry name" value="PAS-like_dom_sf"/>
</dbReference>
<dbReference type="CDD" id="cd00130">
    <property type="entry name" value="PAS"/>
    <property type="match status" value="1"/>
</dbReference>